<dbReference type="FunFam" id="3.20.20.140:FF:000014">
    <property type="entry name" value="5-methylthioadenosine/S-adenosylhomocysteine deaminase"/>
    <property type="match status" value="1"/>
</dbReference>
<feature type="domain" description="Amidohydrolase-related" evidence="6">
    <location>
        <begin position="66"/>
        <end position="413"/>
    </location>
</feature>
<feature type="binding site" evidence="5">
    <location>
        <position position="311"/>
    </location>
    <ligand>
        <name>substrate</name>
    </ligand>
</feature>
<comment type="catalytic activity">
    <reaction evidence="5">
        <text>S-methyl-5'-thioadenosine + H2O + H(+) = S-methyl-5'-thioinosine + NH4(+)</text>
        <dbReference type="Rhea" id="RHEA:25025"/>
        <dbReference type="ChEBI" id="CHEBI:15377"/>
        <dbReference type="ChEBI" id="CHEBI:15378"/>
        <dbReference type="ChEBI" id="CHEBI:17509"/>
        <dbReference type="ChEBI" id="CHEBI:28938"/>
        <dbReference type="ChEBI" id="CHEBI:48595"/>
        <dbReference type="EC" id="3.5.4.31"/>
    </reaction>
</comment>
<comment type="function">
    <text evidence="5">Catalyzes the deamination of 5-methylthioadenosine and S-adenosyl-L-homocysteine into 5-methylthioinosine and S-inosyl-L-homocysteine, respectively. Is also able to deaminate adenosine.</text>
</comment>
<dbReference type="InterPro" id="IPR032466">
    <property type="entry name" value="Metal_Hydrolase"/>
</dbReference>
<feature type="binding site" evidence="5">
    <location>
        <position position="74"/>
    </location>
    <ligand>
        <name>Zn(2+)</name>
        <dbReference type="ChEBI" id="CHEBI:29105"/>
    </ligand>
</feature>
<dbReference type="OrthoDB" id="9807210at2"/>
<evidence type="ECO:0000313" key="8">
    <source>
        <dbReference type="Proteomes" id="UP000295367"/>
    </source>
</evidence>
<comment type="similarity">
    <text evidence="1">Belongs to the metallo-dependent hydrolases superfamily. ATZ/TRZ family.</text>
</comment>
<evidence type="ECO:0000256" key="5">
    <source>
        <dbReference type="HAMAP-Rule" id="MF_01281"/>
    </source>
</evidence>
<comment type="caution">
    <text evidence="7">The sequence shown here is derived from an EMBL/GenBank/DDBJ whole genome shotgun (WGS) entry which is preliminary data.</text>
</comment>
<dbReference type="EC" id="3.5.4.28" evidence="5"/>
<feature type="binding site" evidence="5">
    <location>
        <position position="223"/>
    </location>
    <ligand>
        <name>Zn(2+)</name>
        <dbReference type="ChEBI" id="CHEBI:29105"/>
    </ligand>
</feature>
<dbReference type="SUPFAM" id="SSF51338">
    <property type="entry name" value="Composite domain of metallo-dependent hydrolases"/>
    <property type="match status" value="1"/>
</dbReference>
<dbReference type="PANTHER" id="PTHR43794">
    <property type="entry name" value="AMINOHYDROLASE SSNA-RELATED"/>
    <property type="match status" value="1"/>
</dbReference>
<dbReference type="NCBIfam" id="NF006549">
    <property type="entry name" value="PRK09045.1"/>
    <property type="match status" value="1"/>
</dbReference>
<keyword evidence="2 5" id="KW-0479">Metal-binding</keyword>
<comment type="catalytic activity">
    <reaction evidence="5">
        <text>S-adenosyl-L-homocysteine + H2O + H(+) = S-inosyl-L-homocysteine + NH4(+)</text>
        <dbReference type="Rhea" id="RHEA:20716"/>
        <dbReference type="ChEBI" id="CHEBI:15377"/>
        <dbReference type="ChEBI" id="CHEBI:15378"/>
        <dbReference type="ChEBI" id="CHEBI:28938"/>
        <dbReference type="ChEBI" id="CHEBI:57856"/>
        <dbReference type="ChEBI" id="CHEBI:57985"/>
        <dbReference type="EC" id="3.5.4.28"/>
    </reaction>
</comment>
<keyword evidence="3 5" id="KW-0378">Hydrolase</keyword>
<dbReference type="GO" id="GO:0090614">
    <property type="term" value="F:5'-methylthioadenosine deaminase activity"/>
    <property type="evidence" value="ECO:0007669"/>
    <property type="project" value="UniProtKB-UniRule"/>
</dbReference>
<feature type="binding site" evidence="5">
    <location>
        <position position="196"/>
    </location>
    <ligand>
        <name>substrate</name>
    </ligand>
</feature>
<reference evidence="7 8" key="1">
    <citation type="submission" date="2019-03" db="EMBL/GenBank/DDBJ databases">
        <title>Genomic Encyclopedia of Type Strains, Phase IV (KMG-IV): sequencing the most valuable type-strain genomes for metagenomic binning, comparative biology and taxonomic classification.</title>
        <authorList>
            <person name="Goeker M."/>
        </authorList>
    </citation>
    <scope>NUCLEOTIDE SEQUENCE [LARGE SCALE GENOMIC DNA]</scope>
    <source>
        <strain evidence="7 8">DSM 100309</strain>
    </source>
</reference>
<evidence type="ECO:0000256" key="2">
    <source>
        <dbReference type="ARBA" id="ARBA00022723"/>
    </source>
</evidence>
<evidence type="ECO:0000256" key="3">
    <source>
        <dbReference type="ARBA" id="ARBA00022801"/>
    </source>
</evidence>
<dbReference type="CDD" id="cd01298">
    <property type="entry name" value="ATZ_TRZ_like"/>
    <property type="match status" value="1"/>
</dbReference>
<dbReference type="SUPFAM" id="SSF51556">
    <property type="entry name" value="Metallo-dependent hydrolases"/>
    <property type="match status" value="1"/>
</dbReference>
<proteinExistence type="inferred from homology"/>
<feature type="binding site" evidence="5">
    <location>
        <position position="311"/>
    </location>
    <ligand>
        <name>Zn(2+)</name>
        <dbReference type="ChEBI" id="CHEBI:29105"/>
    </ligand>
</feature>
<dbReference type="Gene3D" id="3.20.20.140">
    <property type="entry name" value="Metal-dependent hydrolases"/>
    <property type="match status" value="1"/>
</dbReference>
<dbReference type="PANTHER" id="PTHR43794:SF11">
    <property type="entry name" value="AMIDOHYDROLASE-RELATED DOMAIN-CONTAINING PROTEIN"/>
    <property type="match status" value="1"/>
</dbReference>
<gene>
    <name evidence="5" type="primary">mtaD</name>
    <name evidence="7" type="ORF">EDC63_101509</name>
</gene>
<dbReference type="Gene3D" id="2.30.40.10">
    <property type="entry name" value="Urease, subunit C, domain 1"/>
    <property type="match status" value="1"/>
</dbReference>
<dbReference type="GO" id="GO:0050270">
    <property type="term" value="F:S-adenosylhomocysteine deaminase activity"/>
    <property type="evidence" value="ECO:0007669"/>
    <property type="project" value="UniProtKB-UniRule"/>
</dbReference>
<feature type="binding site" evidence="5">
    <location>
        <position position="76"/>
    </location>
    <ligand>
        <name>Zn(2+)</name>
        <dbReference type="ChEBI" id="CHEBI:29105"/>
    </ligand>
</feature>
<comment type="cofactor">
    <cofactor evidence="5">
        <name>Zn(2+)</name>
        <dbReference type="ChEBI" id="CHEBI:29105"/>
    </cofactor>
    <text evidence="5">Binds 1 zinc ion per subunit.</text>
</comment>
<name>A0A4R3YEL5_9PROT</name>
<dbReference type="InterPro" id="IPR050287">
    <property type="entry name" value="MTA/SAH_deaminase"/>
</dbReference>
<dbReference type="InterPro" id="IPR006680">
    <property type="entry name" value="Amidohydro-rel"/>
</dbReference>
<organism evidence="7 8">
    <name type="scientific">Sulfurirhabdus autotrophica</name>
    <dbReference type="NCBI Taxonomy" id="1706046"/>
    <lineage>
        <taxon>Bacteria</taxon>
        <taxon>Pseudomonadati</taxon>
        <taxon>Pseudomonadota</taxon>
        <taxon>Betaproteobacteria</taxon>
        <taxon>Nitrosomonadales</taxon>
        <taxon>Sulfuricellaceae</taxon>
        <taxon>Sulfurirhabdus</taxon>
    </lineage>
</organism>
<dbReference type="HAMAP" id="MF_01281">
    <property type="entry name" value="MTA_SAH_deamin"/>
    <property type="match status" value="1"/>
</dbReference>
<keyword evidence="4 5" id="KW-0862">Zinc</keyword>
<comment type="caution">
    <text evidence="5">Lacks conserved residue(s) required for the propagation of feature annotation.</text>
</comment>
<keyword evidence="8" id="KW-1185">Reference proteome</keyword>
<protein>
    <recommendedName>
        <fullName evidence="5">5-methylthioadenosine/S-adenosylhomocysteine deaminase</fullName>
        <shortName evidence="5">MTA/SAH deaminase</shortName>
        <ecNumber evidence="5">3.5.4.28</ecNumber>
        <ecNumber evidence="5">3.5.4.31</ecNumber>
    </recommendedName>
</protein>
<dbReference type="RefSeq" id="WP_124947535.1">
    <property type="nucleotide sequence ID" value="NZ_BHVT01000073.1"/>
</dbReference>
<feature type="binding site" evidence="5">
    <location>
        <position position="103"/>
    </location>
    <ligand>
        <name>substrate</name>
    </ligand>
</feature>
<dbReference type="Pfam" id="PF01979">
    <property type="entry name" value="Amidohydro_1"/>
    <property type="match status" value="1"/>
</dbReference>
<evidence type="ECO:0000259" key="6">
    <source>
        <dbReference type="Pfam" id="PF01979"/>
    </source>
</evidence>
<evidence type="ECO:0000256" key="1">
    <source>
        <dbReference type="ARBA" id="ARBA00006745"/>
    </source>
</evidence>
<dbReference type="InterPro" id="IPR011059">
    <property type="entry name" value="Metal-dep_hydrolase_composite"/>
</dbReference>
<accession>A0A4R3YEL5</accession>
<dbReference type="InterPro" id="IPR023512">
    <property type="entry name" value="Deaminase_MtaD/DadD"/>
</dbReference>
<feature type="binding site" evidence="5">
    <location>
        <position position="226"/>
    </location>
    <ligand>
        <name>substrate</name>
    </ligand>
</feature>
<dbReference type="AlphaFoldDB" id="A0A4R3YEL5"/>
<dbReference type="Proteomes" id="UP000295367">
    <property type="component" value="Unassembled WGS sequence"/>
</dbReference>
<evidence type="ECO:0000256" key="4">
    <source>
        <dbReference type="ARBA" id="ARBA00022833"/>
    </source>
</evidence>
<comment type="similarity">
    <text evidence="5">Belongs to the metallo-dependent hydrolases superfamily. MTA/SAH deaminase family.</text>
</comment>
<dbReference type="GO" id="GO:0046872">
    <property type="term" value="F:metal ion binding"/>
    <property type="evidence" value="ECO:0007669"/>
    <property type="project" value="UniProtKB-KW"/>
</dbReference>
<dbReference type="EMBL" id="SMCO01000001">
    <property type="protein sequence ID" value="TCV90536.1"/>
    <property type="molecule type" value="Genomic_DNA"/>
</dbReference>
<sequence length="442" mass="47922">MTIASEFTVDTLIDARWIIPVEPTHQTLLHHSIAISNGKITAILPTSEAHTKFTAKQHFQLKDHALIPGLINLHTHAAMSLLRGLADDLPLMNWLKDHIWPAESRHASPEFVKDGTLLACAEMIQGGITTFNDMYFFPEAAAEAALASKMRAALGLITIDFPTAYASDADDYLSKGLAMRDRYNGENLLSFCMAPHAPYTVGDETLAKVLTYAEQLELPIHIHLHETLNEIEQSLTQYHQRPIQRLHNLGLLTPSLLAVHAVHLTPQEITLLAKQGCHVAHCPTSNLKLASGIAPVDTMLAKGINIGLGTDGAASNNRLDMFAEMRLAALLAKGSSGKAEILPAYQALEMATLNAAKALGIDALTGSLKPGKAADITAVNLSALSTSPCYDAASHLIYASGREHVSHVWVNGDNLLNEGKLVTLDSQELKAKANYWQGRIKQ</sequence>
<evidence type="ECO:0000313" key="7">
    <source>
        <dbReference type="EMBL" id="TCV90536.1"/>
    </source>
</evidence>
<dbReference type="EC" id="3.5.4.31" evidence="5"/>